<name>C5FTN7_ARTOC</name>
<evidence type="ECO:0000313" key="2">
    <source>
        <dbReference type="Proteomes" id="UP000002035"/>
    </source>
</evidence>
<dbReference type="OMA" id="FAPYESG"/>
<dbReference type="STRING" id="554155.C5FTN7"/>
<dbReference type="EMBL" id="DS995705">
    <property type="protein sequence ID" value="EEQ33240.1"/>
    <property type="molecule type" value="Genomic_DNA"/>
</dbReference>
<evidence type="ECO:0008006" key="3">
    <source>
        <dbReference type="Google" id="ProtNLM"/>
    </source>
</evidence>
<dbReference type="RefSeq" id="XP_002846190.1">
    <property type="nucleotide sequence ID" value="XM_002846144.1"/>
</dbReference>
<dbReference type="Proteomes" id="UP000002035">
    <property type="component" value="Unassembled WGS sequence"/>
</dbReference>
<reference evidence="2" key="1">
    <citation type="journal article" date="2012" name="MBio">
        <title>Comparative genome analysis of Trichophyton rubrum and related dermatophytes reveals candidate genes involved in infection.</title>
        <authorList>
            <person name="Martinez D.A."/>
            <person name="Oliver B.G."/>
            <person name="Graeser Y."/>
            <person name="Goldberg J.M."/>
            <person name="Li W."/>
            <person name="Martinez-Rossi N.M."/>
            <person name="Monod M."/>
            <person name="Shelest E."/>
            <person name="Barton R.C."/>
            <person name="Birch E."/>
            <person name="Brakhage A.A."/>
            <person name="Chen Z."/>
            <person name="Gurr S.J."/>
            <person name="Heiman D."/>
            <person name="Heitman J."/>
            <person name="Kosti I."/>
            <person name="Rossi A."/>
            <person name="Saif S."/>
            <person name="Samalova M."/>
            <person name="Saunders C.W."/>
            <person name="Shea T."/>
            <person name="Summerbell R.C."/>
            <person name="Xu J."/>
            <person name="Young S."/>
            <person name="Zeng Q."/>
            <person name="Birren B.W."/>
            <person name="Cuomo C.A."/>
            <person name="White T.C."/>
        </authorList>
    </citation>
    <scope>NUCLEOTIDE SEQUENCE [LARGE SCALE GENOMIC DNA]</scope>
    <source>
        <strain evidence="2">ATCC MYA-4605 / CBS 113480</strain>
    </source>
</reference>
<organism evidence="1 2">
    <name type="scientific">Arthroderma otae (strain ATCC MYA-4605 / CBS 113480)</name>
    <name type="common">Microsporum canis</name>
    <dbReference type="NCBI Taxonomy" id="554155"/>
    <lineage>
        <taxon>Eukaryota</taxon>
        <taxon>Fungi</taxon>
        <taxon>Dikarya</taxon>
        <taxon>Ascomycota</taxon>
        <taxon>Pezizomycotina</taxon>
        <taxon>Eurotiomycetes</taxon>
        <taxon>Eurotiomycetidae</taxon>
        <taxon>Onygenales</taxon>
        <taxon>Arthrodermataceae</taxon>
        <taxon>Microsporum</taxon>
    </lineage>
</organism>
<protein>
    <recommendedName>
        <fullName evidence="3">ThuA-like domain-containing protein</fullName>
    </recommendedName>
</protein>
<dbReference type="OrthoDB" id="245563at2759"/>
<sequence length="219" mass="24418">MAAQRSSAGETTSQPRVFLLSLETEAFFEDMYKDLLNGLLSKAKVQRAKKADATLRYLSENTPDAIFATDPALLKPKYSAVLDKVISYVRDGGTIVLGGHFSSFAKPDHLKRFFEFSWGLPWQSGYYHRTTVHVNVNCQGLETRGLPASYSQKALFLKNVPPEGRLYLPNRDSMTESRVFGPERISDLSQAAVVFAPYGRGRIGVLSIMSREMSQLLSV</sequence>
<dbReference type="eggNOG" id="ENOG502S67F">
    <property type="taxonomic scope" value="Eukaryota"/>
</dbReference>
<gene>
    <name evidence="1" type="ORF">MCYG_06059</name>
</gene>
<dbReference type="AlphaFoldDB" id="C5FTN7"/>
<dbReference type="VEuPathDB" id="FungiDB:MCYG_06059"/>
<dbReference type="GeneID" id="9227072"/>
<dbReference type="HOGENOM" id="CLU_074847_0_0_1"/>
<keyword evidence="2" id="KW-1185">Reference proteome</keyword>
<proteinExistence type="predicted"/>
<accession>C5FTN7</accession>
<evidence type="ECO:0000313" key="1">
    <source>
        <dbReference type="EMBL" id="EEQ33240.1"/>
    </source>
</evidence>